<evidence type="ECO:0000256" key="9">
    <source>
        <dbReference type="ARBA" id="ARBA00025634"/>
    </source>
</evidence>
<dbReference type="Gene3D" id="3.60.120.10">
    <property type="entry name" value="Anthranilate synthase"/>
    <property type="match status" value="1"/>
</dbReference>
<accession>A0A9J6P490</accession>
<dbReference type="GO" id="GO:0004049">
    <property type="term" value="F:anthranilate synthase activity"/>
    <property type="evidence" value="ECO:0007669"/>
    <property type="project" value="UniProtKB-EC"/>
</dbReference>
<reference evidence="13" key="1">
    <citation type="journal article" date="2021" name="mSystems">
        <title>Bacteria and Archaea Synergistically Convert Glycine Betaine to Biogenic Methane in the Formosa Cold Seep of the South China Sea.</title>
        <authorList>
            <person name="Li L."/>
            <person name="Zhang W."/>
            <person name="Zhang S."/>
            <person name="Song L."/>
            <person name="Sun Q."/>
            <person name="Zhang H."/>
            <person name="Xiang H."/>
            <person name="Dong X."/>
        </authorList>
    </citation>
    <scope>NUCLEOTIDE SEQUENCE</scope>
    <source>
        <strain evidence="13">ZWT</strain>
    </source>
</reference>
<dbReference type="EC" id="2.6.1.85" evidence="3"/>
<dbReference type="RefSeq" id="WP_250859727.1">
    <property type="nucleotide sequence ID" value="NZ_JAGSOJ010000002.1"/>
</dbReference>
<comment type="catalytic activity">
    <reaction evidence="10">
        <text>chorismate + L-glutamine = anthranilate + pyruvate + L-glutamate + H(+)</text>
        <dbReference type="Rhea" id="RHEA:21732"/>
        <dbReference type="ChEBI" id="CHEBI:15361"/>
        <dbReference type="ChEBI" id="CHEBI:15378"/>
        <dbReference type="ChEBI" id="CHEBI:16567"/>
        <dbReference type="ChEBI" id="CHEBI:29748"/>
        <dbReference type="ChEBI" id="CHEBI:29985"/>
        <dbReference type="ChEBI" id="CHEBI:58359"/>
        <dbReference type="EC" id="4.1.3.27"/>
    </reaction>
</comment>
<name>A0A9J6P490_9CLOT</name>
<evidence type="ECO:0000313" key="13">
    <source>
        <dbReference type="EMBL" id="MCM1990637.1"/>
    </source>
</evidence>
<keyword evidence="14" id="KW-1185">Reference proteome</keyword>
<dbReference type="PRINTS" id="PR00095">
    <property type="entry name" value="ANTSNTHASEI"/>
</dbReference>
<reference evidence="13" key="2">
    <citation type="submission" date="2021-04" db="EMBL/GenBank/DDBJ databases">
        <authorList>
            <person name="Dong X."/>
        </authorList>
    </citation>
    <scope>NUCLEOTIDE SEQUENCE</scope>
    <source>
        <strain evidence="13">ZWT</strain>
    </source>
</reference>
<dbReference type="PANTHER" id="PTHR11236:SF48">
    <property type="entry name" value="ISOCHORISMATE SYNTHASE MENF"/>
    <property type="match status" value="1"/>
</dbReference>
<dbReference type="InterPro" id="IPR019999">
    <property type="entry name" value="Anth_synth_I-like"/>
</dbReference>
<dbReference type="InterPro" id="IPR006805">
    <property type="entry name" value="Anth_synth_I_N"/>
</dbReference>
<sequence>MREVYIKEISTKLAPFDIFSLFKNEDEVVFLDSGKDFSGSGRYSFLGINSFITIKGDTEEYVLNGKASNGDALNKIKGILEEYKIINNTHFPFVGGGMGYFSYDLGRDFEQIIEMAQEDIEVPKVYYNFYDNVIIFDNLNKTTYISALGIKKEANKSVNEIESVIKNGVVIEKPEVVERIDFSKFTSNFEKEEYINAVGKVKDYICSGDVYIMNLTQRFQCDFKRTGYDIYHDLRTINPAQFGAYMKLNEFEILSCSPERFLKVREGVIDTRPIKGTRPRGKNPKEDETNRIELMNSEKDKSELLMIVDLERNDLSRVCKLNSVKVTELFEIEEYPTVFHLVANIRGELEEGKDIIDCIRVGFPGGSITGAPKIRAMEIIDEMEKVRRNIYTGSIGYLGFDGNCDINIVIRTIMLKDRTAYFGVGGGITWESEEEFEYEETLHKANALMRALCNE</sequence>
<evidence type="ECO:0000256" key="6">
    <source>
        <dbReference type="ARBA" id="ARBA00022723"/>
    </source>
</evidence>
<evidence type="ECO:0000256" key="10">
    <source>
        <dbReference type="ARBA" id="ARBA00047683"/>
    </source>
</evidence>
<keyword evidence="13" id="KW-0032">Aminotransferase</keyword>
<feature type="domain" description="Anthranilate synthase component I N-terminal" evidence="12">
    <location>
        <begin position="13"/>
        <end position="145"/>
    </location>
</feature>
<feature type="domain" description="Chorismate-utilising enzyme C-terminal" evidence="11">
    <location>
        <begin position="191"/>
        <end position="444"/>
    </location>
</feature>
<comment type="cofactor">
    <cofactor evidence="1">
        <name>Mg(2+)</name>
        <dbReference type="ChEBI" id="CHEBI:18420"/>
    </cofactor>
</comment>
<comment type="subunit">
    <text evidence="2">Heterotetramer consisting of two non-identical subunits: a beta subunit (TrpG) and a large alpha subunit (TrpE).</text>
</comment>
<dbReference type="AlphaFoldDB" id="A0A9J6P490"/>
<dbReference type="InterPro" id="IPR015890">
    <property type="entry name" value="Chorismate_C"/>
</dbReference>
<dbReference type="SUPFAM" id="SSF56322">
    <property type="entry name" value="ADC synthase"/>
    <property type="match status" value="1"/>
</dbReference>
<dbReference type="Proteomes" id="UP001056429">
    <property type="component" value="Unassembled WGS sequence"/>
</dbReference>
<evidence type="ECO:0000256" key="2">
    <source>
        <dbReference type="ARBA" id="ARBA00011575"/>
    </source>
</evidence>
<protein>
    <recommendedName>
        <fullName evidence="4">Anthranilate synthase component 1</fullName>
        <ecNumber evidence="3">2.6.1.85</ecNumber>
    </recommendedName>
</protein>
<evidence type="ECO:0000256" key="1">
    <source>
        <dbReference type="ARBA" id="ARBA00001946"/>
    </source>
</evidence>
<evidence type="ECO:0000256" key="8">
    <source>
        <dbReference type="ARBA" id="ARBA00023239"/>
    </source>
</evidence>
<comment type="caution">
    <text evidence="13">The sequence shown here is derived from an EMBL/GenBank/DDBJ whole genome shotgun (WGS) entry which is preliminary data.</text>
</comment>
<evidence type="ECO:0000256" key="7">
    <source>
        <dbReference type="ARBA" id="ARBA00022842"/>
    </source>
</evidence>
<dbReference type="GO" id="GO:0009396">
    <property type="term" value="P:folic acid-containing compound biosynthetic process"/>
    <property type="evidence" value="ECO:0007669"/>
    <property type="project" value="InterPro"/>
</dbReference>
<evidence type="ECO:0000259" key="12">
    <source>
        <dbReference type="Pfam" id="PF04715"/>
    </source>
</evidence>
<dbReference type="Pfam" id="PF04715">
    <property type="entry name" value="Anth_synt_I_N"/>
    <property type="match status" value="1"/>
</dbReference>
<gene>
    <name evidence="13" type="primary">pabB</name>
    <name evidence="13" type="ORF">KDK92_12970</name>
</gene>
<dbReference type="InterPro" id="IPR005802">
    <property type="entry name" value="ADC_synth_comp_1"/>
</dbReference>
<proteinExistence type="predicted"/>
<keyword evidence="5 13" id="KW-0808">Transferase</keyword>
<evidence type="ECO:0000256" key="3">
    <source>
        <dbReference type="ARBA" id="ARBA00013139"/>
    </source>
</evidence>
<evidence type="ECO:0000256" key="5">
    <source>
        <dbReference type="ARBA" id="ARBA00022679"/>
    </source>
</evidence>
<organism evidence="13 14">
    <name type="scientific">Oceanirhabdus seepicola</name>
    <dbReference type="NCBI Taxonomy" id="2828781"/>
    <lineage>
        <taxon>Bacteria</taxon>
        <taxon>Bacillati</taxon>
        <taxon>Bacillota</taxon>
        <taxon>Clostridia</taxon>
        <taxon>Eubacteriales</taxon>
        <taxon>Clostridiaceae</taxon>
        <taxon>Oceanirhabdus</taxon>
    </lineage>
</organism>
<dbReference type="InterPro" id="IPR005801">
    <property type="entry name" value="ADC_synthase"/>
</dbReference>
<keyword evidence="6" id="KW-0479">Metal-binding</keyword>
<keyword evidence="7" id="KW-0460">Magnesium</keyword>
<evidence type="ECO:0000313" key="14">
    <source>
        <dbReference type="Proteomes" id="UP001056429"/>
    </source>
</evidence>
<dbReference type="NCBIfam" id="TIGR00553">
    <property type="entry name" value="pabB"/>
    <property type="match status" value="1"/>
</dbReference>
<dbReference type="GO" id="GO:0046820">
    <property type="term" value="F:4-amino-4-deoxychorismate synthase activity"/>
    <property type="evidence" value="ECO:0007669"/>
    <property type="project" value="UniProtKB-EC"/>
</dbReference>
<dbReference type="PANTHER" id="PTHR11236">
    <property type="entry name" value="AMINOBENZOATE/ANTHRANILATE SYNTHASE"/>
    <property type="match status" value="1"/>
</dbReference>
<dbReference type="GO" id="GO:0046872">
    <property type="term" value="F:metal ion binding"/>
    <property type="evidence" value="ECO:0007669"/>
    <property type="project" value="UniProtKB-KW"/>
</dbReference>
<dbReference type="EMBL" id="JAGSOJ010000002">
    <property type="protein sequence ID" value="MCM1990637.1"/>
    <property type="molecule type" value="Genomic_DNA"/>
</dbReference>
<evidence type="ECO:0000256" key="4">
    <source>
        <dbReference type="ARBA" id="ARBA00020653"/>
    </source>
</evidence>
<comment type="function">
    <text evidence="9">Part of a heterotetrameric complex that catalyzes the two-step biosynthesis of anthranilate, an intermediate in the biosynthesis of L-tryptophan. In the first step, the glutamine-binding beta subunit (TrpG) of anthranilate synthase (AS) provides the glutamine amidotransferase activity which generates ammonia as a substrate that, along with chorismate, is used in the second step, catalyzed by the large alpha subunit of AS (TrpE) to produce anthranilate. In the absence of TrpG, TrpE can synthesize anthranilate directly from chorismate and high concentrations of ammonia.</text>
</comment>
<evidence type="ECO:0000259" key="11">
    <source>
        <dbReference type="Pfam" id="PF00425"/>
    </source>
</evidence>
<dbReference type="Pfam" id="PF00425">
    <property type="entry name" value="Chorismate_bind"/>
    <property type="match status" value="1"/>
</dbReference>
<keyword evidence="8" id="KW-0456">Lyase</keyword>
<dbReference type="GO" id="GO:0000162">
    <property type="term" value="P:L-tryptophan biosynthetic process"/>
    <property type="evidence" value="ECO:0007669"/>
    <property type="project" value="TreeGrafter"/>
</dbReference>